<evidence type="ECO:0000313" key="3">
    <source>
        <dbReference type="Proteomes" id="UP001066276"/>
    </source>
</evidence>
<gene>
    <name evidence="2" type="ORF">NDU88_004168</name>
</gene>
<evidence type="ECO:0000256" key="1">
    <source>
        <dbReference type="SAM" id="MobiDB-lite"/>
    </source>
</evidence>
<keyword evidence="3" id="KW-1185">Reference proteome</keyword>
<dbReference type="AlphaFoldDB" id="A0AAV7REZ4"/>
<reference evidence="2" key="1">
    <citation type="journal article" date="2022" name="bioRxiv">
        <title>Sequencing and chromosome-scale assembly of the giantPleurodeles waltlgenome.</title>
        <authorList>
            <person name="Brown T."/>
            <person name="Elewa A."/>
            <person name="Iarovenko S."/>
            <person name="Subramanian E."/>
            <person name="Araus A.J."/>
            <person name="Petzold A."/>
            <person name="Susuki M."/>
            <person name="Suzuki K.-i.T."/>
            <person name="Hayashi T."/>
            <person name="Toyoda A."/>
            <person name="Oliveira C."/>
            <person name="Osipova E."/>
            <person name="Leigh N.D."/>
            <person name="Simon A."/>
            <person name="Yun M.H."/>
        </authorList>
    </citation>
    <scope>NUCLEOTIDE SEQUENCE</scope>
    <source>
        <strain evidence="2">20211129_DDA</strain>
        <tissue evidence="2">Liver</tissue>
    </source>
</reference>
<proteinExistence type="predicted"/>
<comment type="caution">
    <text evidence="2">The sequence shown here is derived from an EMBL/GenBank/DDBJ whole genome shotgun (WGS) entry which is preliminary data.</text>
</comment>
<dbReference type="Proteomes" id="UP001066276">
    <property type="component" value="Chromosome 5"/>
</dbReference>
<sequence length="154" mass="17010">MRARCNTALALSRPQRSRSLHFFTLLQSILIMCQGALEPERPSVDRQPVLPDRETDGSAKGPQSKGARYQVTNPWGVKRGHDPPNPPGTASRLAATAECGRRGETASRLQNNANGERFQRVTPWPSSRCIPGAPEEERNPPSPPHTQNRVSMDH</sequence>
<protein>
    <submittedName>
        <fullName evidence="2">Uncharacterized protein</fullName>
    </submittedName>
</protein>
<evidence type="ECO:0000313" key="2">
    <source>
        <dbReference type="EMBL" id="KAJ1151386.1"/>
    </source>
</evidence>
<feature type="compositionally biased region" description="Polar residues" evidence="1">
    <location>
        <begin position="145"/>
        <end position="154"/>
    </location>
</feature>
<accession>A0AAV7REZ4</accession>
<organism evidence="2 3">
    <name type="scientific">Pleurodeles waltl</name>
    <name type="common">Iberian ribbed newt</name>
    <dbReference type="NCBI Taxonomy" id="8319"/>
    <lineage>
        <taxon>Eukaryota</taxon>
        <taxon>Metazoa</taxon>
        <taxon>Chordata</taxon>
        <taxon>Craniata</taxon>
        <taxon>Vertebrata</taxon>
        <taxon>Euteleostomi</taxon>
        <taxon>Amphibia</taxon>
        <taxon>Batrachia</taxon>
        <taxon>Caudata</taxon>
        <taxon>Salamandroidea</taxon>
        <taxon>Salamandridae</taxon>
        <taxon>Pleurodelinae</taxon>
        <taxon>Pleurodeles</taxon>
    </lineage>
</organism>
<dbReference type="EMBL" id="JANPWB010000009">
    <property type="protein sequence ID" value="KAJ1151386.1"/>
    <property type="molecule type" value="Genomic_DNA"/>
</dbReference>
<feature type="region of interest" description="Disordered" evidence="1">
    <location>
        <begin position="41"/>
        <end position="154"/>
    </location>
</feature>
<name>A0AAV7REZ4_PLEWA</name>